<dbReference type="PANTHER" id="PTHR11365">
    <property type="entry name" value="5-OXOPROLINASE RELATED"/>
    <property type="match status" value="1"/>
</dbReference>
<dbReference type="InterPro" id="IPR002821">
    <property type="entry name" value="Hydantoinase_A"/>
</dbReference>
<dbReference type="OrthoDB" id="9768323at2"/>
<feature type="domain" description="Hydantoinase A/oxoprolinase" evidence="2">
    <location>
        <begin position="197"/>
        <end position="486"/>
    </location>
</feature>
<proteinExistence type="predicted"/>
<accession>A0A5B8U5Q6</accession>
<dbReference type="AlphaFoldDB" id="A0A5B8U5Q6"/>
<dbReference type="Pfam" id="PF05378">
    <property type="entry name" value="Hydant_A_N"/>
    <property type="match status" value="1"/>
</dbReference>
<dbReference type="InterPro" id="IPR049517">
    <property type="entry name" value="ACX-like_C"/>
</dbReference>
<dbReference type="GO" id="GO:0006749">
    <property type="term" value="P:glutathione metabolic process"/>
    <property type="evidence" value="ECO:0007669"/>
    <property type="project" value="TreeGrafter"/>
</dbReference>
<dbReference type="Pfam" id="PF19278">
    <property type="entry name" value="Hydant_A_C"/>
    <property type="match status" value="1"/>
</dbReference>
<dbReference type="PANTHER" id="PTHR11365:SF23">
    <property type="entry name" value="HYPOTHETICAL 5-OXOPROLINASE (EUROFUNG)-RELATED"/>
    <property type="match status" value="1"/>
</dbReference>
<feature type="domain" description="Hydantoinase/oxoprolinase N-terminal" evidence="3">
    <location>
        <begin position="5"/>
        <end position="175"/>
    </location>
</feature>
<dbReference type="RefSeq" id="WP_146919808.1">
    <property type="nucleotide sequence ID" value="NZ_CP042430.1"/>
</dbReference>
<gene>
    <name evidence="5" type="ORF">FSW04_12800</name>
</gene>
<name>A0A5B8U5Q6_9ACTN</name>
<dbReference type="GO" id="GO:0017168">
    <property type="term" value="F:5-oxoprolinase (ATP-hydrolyzing) activity"/>
    <property type="evidence" value="ECO:0007669"/>
    <property type="project" value="TreeGrafter"/>
</dbReference>
<evidence type="ECO:0000259" key="4">
    <source>
        <dbReference type="Pfam" id="PF19278"/>
    </source>
</evidence>
<evidence type="ECO:0000313" key="5">
    <source>
        <dbReference type="EMBL" id="QEC48360.1"/>
    </source>
</evidence>
<dbReference type="Proteomes" id="UP000321805">
    <property type="component" value="Chromosome"/>
</dbReference>
<dbReference type="InterPro" id="IPR045079">
    <property type="entry name" value="Oxoprolinase-like"/>
</dbReference>
<feature type="region of interest" description="Disordered" evidence="1">
    <location>
        <begin position="601"/>
        <end position="623"/>
    </location>
</feature>
<dbReference type="EMBL" id="CP042430">
    <property type="protein sequence ID" value="QEC48360.1"/>
    <property type="molecule type" value="Genomic_DNA"/>
</dbReference>
<protein>
    <submittedName>
        <fullName evidence="5">Hydantoinase/oxoprolinase family protein</fullName>
    </submittedName>
</protein>
<evidence type="ECO:0000259" key="2">
    <source>
        <dbReference type="Pfam" id="PF01968"/>
    </source>
</evidence>
<dbReference type="Pfam" id="PF01968">
    <property type="entry name" value="Hydantoinase_A"/>
    <property type="match status" value="1"/>
</dbReference>
<keyword evidence="6" id="KW-1185">Reference proteome</keyword>
<evidence type="ECO:0000256" key="1">
    <source>
        <dbReference type="SAM" id="MobiDB-lite"/>
    </source>
</evidence>
<organism evidence="5 6">
    <name type="scientific">Baekduia soli</name>
    <dbReference type="NCBI Taxonomy" id="496014"/>
    <lineage>
        <taxon>Bacteria</taxon>
        <taxon>Bacillati</taxon>
        <taxon>Actinomycetota</taxon>
        <taxon>Thermoleophilia</taxon>
        <taxon>Solirubrobacterales</taxon>
        <taxon>Baekduiaceae</taxon>
        <taxon>Baekduia</taxon>
    </lineage>
</organism>
<dbReference type="InterPro" id="IPR008040">
    <property type="entry name" value="Hydant_A_N"/>
</dbReference>
<dbReference type="GO" id="GO:0005829">
    <property type="term" value="C:cytosol"/>
    <property type="evidence" value="ECO:0007669"/>
    <property type="project" value="TreeGrafter"/>
</dbReference>
<evidence type="ECO:0000259" key="3">
    <source>
        <dbReference type="Pfam" id="PF05378"/>
    </source>
</evidence>
<evidence type="ECO:0000313" key="6">
    <source>
        <dbReference type="Proteomes" id="UP000321805"/>
    </source>
</evidence>
<sequence length="678" mass="72978">MSTLVGIDVGGTFTDLFQVDEEGTPRILKVPSTPEDPSIGVMNALTEAGASGAELTQFLHGTTIATNALIERRGAACALITTRGFRDVLELGRRDRPHIYGLTGKHVPLIARDMRWEVDERLDHEGRVLTPLDEDQVRALALELRDEGLETVVVAFIHSYRNAAHEDRAREILLEVQPDWHVVTSSSVLREYYEFERTSTAVVQGYLEPLVSRYADHLVTRLADWGFTRDALIMQSNGGLIPAARAGERASHMIRSGPAAGVIAAVSVAADAGFDRVITGDMGGTSFDVSISLDGRPSEAETTLLDFRLPVRVPMLDVRTIGAGGGSIAWIDRGGILQVGPRSAGSVPGPVAFGRGGTEPTVSDANVVLGRINAEAPIGADGRGRLDLEGARRALAMLGAEFGMDAEEAADAVLTVVNTRMAGEIRLMTVEQGHDPREFALVAFGGAGPLHGAALLREMEIGTMLLPAFPGVLCAMGCTVADMRHDLSETIERVLPADGTPGPDRLDTEELAAVLRAQRAHGEDQLRRDDVDFEEVEIRHFADMAYQGQVHRLRVPVQAGWDAEQLRAAFVAQYQAEYGTELGALSVVVVNARTAVVGRRAPLRTPAGASSSTTPQPREHRRVRFDDWHETPIYARADLAPGAELQGPLIVEQADTTAVIEPGMTVRVDAASNLVVTR</sequence>
<reference evidence="5 6" key="1">
    <citation type="journal article" date="2018" name="J. Microbiol.">
        <title>Baekduia soli gen. nov., sp. nov., a novel bacterium isolated from the soil of Baekdu Mountain and proposal of a novel family name, Baekduiaceae fam. nov.</title>
        <authorList>
            <person name="An D.S."/>
            <person name="Siddiqi M.Z."/>
            <person name="Kim K.H."/>
            <person name="Yu H.S."/>
            <person name="Im W.T."/>
        </authorList>
    </citation>
    <scope>NUCLEOTIDE SEQUENCE [LARGE SCALE GENOMIC DNA]</scope>
    <source>
        <strain evidence="5 6">BR7-21</strain>
    </source>
</reference>
<dbReference type="KEGG" id="bsol:FSW04_12800"/>
<feature type="domain" description="Acetophenone carboxylase-like C-terminal" evidence="4">
    <location>
        <begin position="510"/>
        <end position="670"/>
    </location>
</feature>